<dbReference type="GeneID" id="89611695"/>
<reference evidence="4 6" key="3">
    <citation type="submission" date="2018-10" db="EMBL/GenBank/DDBJ databases">
        <title>Geobacillus stearothermophilus in processing lines of powdered infant formula.</title>
        <authorList>
            <person name="Rhee M.S."/>
            <person name="Choi I.-G."/>
            <person name="Cho T.J."/>
            <person name="Park B."/>
        </authorList>
    </citation>
    <scope>NUCLEOTIDE SEQUENCE [LARGE SCALE GENOMIC DNA]</scope>
    <source>
        <strain evidence="4 6">FHS-PPGT130</strain>
    </source>
</reference>
<name>A0A087LE33_GEOSE</name>
<dbReference type="Proteomes" id="UP000773850">
    <property type="component" value="Unassembled WGS sequence"/>
</dbReference>
<dbReference type="PATRIC" id="fig|1422.12.peg.2006"/>
<dbReference type="EMBL" id="RCTJ01000001">
    <property type="protein sequence ID" value="RLQ15391.1"/>
    <property type="molecule type" value="Genomic_DNA"/>
</dbReference>
<dbReference type="AlphaFoldDB" id="A0A087LE33"/>
<protein>
    <submittedName>
        <fullName evidence="4">DUF420 domain-containing protein</fullName>
    </submittedName>
    <submittedName>
        <fullName evidence="2">Heme biosynthesis related protein</fullName>
    </submittedName>
</protein>
<dbReference type="InterPro" id="IPR007352">
    <property type="entry name" value="DUF420"/>
</dbReference>
<dbReference type="OrthoDB" id="2375575at2"/>
<feature type="transmembrane region" description="Helical" evidence="1">
    <location>
        <begin position="116"/>
        <end position="136"/>
    </location>
</feature>
<evidence type="ECO:0000313" key="6">
    <source>
        <dbReference type="Proteomes" id="UP000266922"/>
    </source>
</evidence>
<keyword evidence="1" id="KW-1133">Transmembrane helix</keyword>
<proteinExistence type="predicted"/>
<dbReference type="EMBL" id="LUCS01000009">
    <property type="protein sequence ID" value="KAF6512047.1"/>
    <property type="molecule type" value="Genomic_DNA"/>
</dbReference>
<dbReference type="Proteomes" id="UP000266922">
    <property type="component" value="Unassembled WGS sequence"/>
</dbReference>
<reference evidence="2 7" key="2">
    <citation type="submission" date="2016-03" db="EMBL/GenBank/DDBJ databases">
        <title>Spore heat resistance.</title>
        <authorList>
            <person name="Boekhorst J."/>
            <person name="Berendsen E.M."/>
            <person name="Wells-Bennik M.H."/>
            <person name="Kuipers O.P."/>
        </authorList>
    </citation>
    <scope>NUCLEOTIDE SEQUENCE [LARGE SCALE GENOMIC DNA]</scope>
    <source>
        <strain evidence="2 7">GS8</strain>
    </source>
</reference>
<evidence type="ECO:0000313" key="2">
    <source>
        <dbReference type="EMBL" id="KAF6512047.1"/>
    </source>
</evidence>
<feature type="transmembrane region" description="Helical" evidence="1">
    <location>
        <begin position="6"/>
        <end position="26"/>
    </location>
</feature>
<evidence type="ECO:0000313" key="3">
    <source>
        <dbReference type="EMBL" id="KYD21310.1"/>
    </source>
</evidence>
<dbReference type="RefSeq" id="WP_033010275.1">
    <property type="nucleotide sequence ID" value="NZ_CBCSGJ010000009.1"/>
</dbReference>
<accession>A0A087LE33</accession>
<keyword evidence="1" id="KW-0472">Membrane</keyword>
<dbReference type="PANTHER" id="PTHR37692:SF1">
    <property type="entry name" value="DUF420 DOMAIN-CONTAINING PROTEIN"/>
    <property type="match status" value="1"/>
</dbReference>
<gene>
    <name evidence="3" type="ORF">B4109_0856</name>
    <name evidence="4" type="ORF">D9548_01030</name>
    <name evidence="2" type="ORF">GS8_346</name>
</gene>
<evidence type="ECO:0000313" key="5">
    <source>
        <dbReference type="Proteomes" id="UP000075424"/>
    </source>
</evidence>
<reference evidence="3 5" key="1">
    <citation type="submission" date="2016-01" db="EMBL/GenBank/DDBJ databases">
        <title>Draft Genome Sequences of Seven Thermophilic Sporeformers Isolated from Foods.</title>
        <authorList>
            <person name="Berendsen E.M."/>
            <person name="Wells-Bennik M.H."/>
            <person name="Krawcyk A.O."/>
            <person name="De Jong A."/>
            <person name="Holsappel S."/>
            <person name="Eijlander R.T."/>
            <person name="Kuipers O.P."/>
        </authorList>
    </citation>
    <scope>NUCLEOTIDE SEQUENCE [LARGE SCALE GENOMIC DNA]</scope>
    <source>
        <strain evidence="3 5">B4109</strain>
    </source>
</reference>
<evidence type="ECO:0000313" key="4">
    <source>
        <dbReference type="EMBL" id="RLQ15391.1"/>
    </source>
</evidence>
<feature type="transmembrane region" description="Helical" evidence="1">
    <location>
        <begin position="38"/>
        <end position="60"/>
    </location>
</feature>
<evidence type="ECO:0000256" key="1">
    <source>
        <dbReference type="SAM" id="Phobius"/>
    </source>
</evidence>
<dbReference type="Proteomes" id="UP000075424">
    <property type="component" value="Unassembled WGS sequence"/>
</dbReference>
<sequence>MAILPTISTSCIVISALLVAYGWYLISRKRTEAHKKVMLAAAVFALLFFIIYMSRTLFIGNTSFGGPENVKVYYTVFLIFHIMLATVGAVFGLVTIWTGLKDSRSRHRRLGPVTSIIWFGSASTGVIVYLLLYVLYPGGQTTSLIKAVLGF</sequence>
<feature type="transmembrane region" description="Helical" evidence="1">
    <location>
        <begin position="72"/>
        <end position="96"/>
    </location>
</feature>
<organism evidence="3 5">
    <name type="scientific">Geobacillus stearothermophilus</name>
    <name type="common">Bacillus stearothermophilus</name>
    <dbReference type="NCBI Taxonomy" id="1422"/>
    <lineage>
        <taxon>Bacteria</taxon>
        <taxon>Bacillati</taxon>
        <taxon>Bacillota</taxon>
        <taxon>Bacilli</taxon>
        <taxon>Bacillales</taxon>
        <taxon>Anoxybacillaceae</taxon>
        <taxon>Geobacillus</taxon>
    </lineage>
</organism>
<evidence type="ECO:0000313" key="7">
    <source>
        <dbReference type="Proteomes" id="UP000773850"/>
    </source>
</evidence>
<dbReference type="Pfam" id="PF04238">
    <property type="entry name" value="DUF420"/>
    <property type="match status" value="1"/>
</dbReference>
<dbReference type="EMBL" id="LQYV01000135">
    <property type="protein sequence ID" value="KYD21310.1"/>
    <property type="molecule type" value="Genomic_DNA"/>
</dbReference>
<keyword evidence="1" id="KW-0812">Transmembrane</keyword>
<dbReference type="PANTHER" id="PTHR37692">
    <property type="entry name" value="HYPOTHETICAL MEMBRANE SPANNING PROTEIN"/>
    <property type="match status" value="1"/>
</dbReference>
<keyword evidence="7" id="KW-1185">Reference proteome</keyword>
<comment type="caution">
    <text evidence="3">The sequence shown here is derived from an EMBL/GenBank/DDBJ whole genome shotgun (WGS) entry which is preliminary data.</text>
</comment>